<sequence length="188" mass="19350">MSSSELQQLYQQIILDHAKYRHGASAEPFGVFDADGAPGLRLAESHQVNTTCGDEITVRVGVRAGSSAAADAAVTDAAGPAPVIEQFVWRGDGCSISMASASVLADTMTGLTVAEAEALVTTFRELLRSRGTIEPDEEVLGDAAAFAGVSKYPARVKCAMLPWVAFEAALMQVAAASAAPAAPASPLA</sequence>
<dbReference type="GO" id="GO:0016226">
    <property type="term" value="P:iron-sulfur cluster assembly"/>
    <property type="evidence" value="ECO:0007669"/>
    <property type="project" value="InterPro"/>
</dbReference>
<comment type="caution">
    <text evidence="2">The sequence shown here is derived from an EMBL/GenBank/DDBJ whole genome shotgun (WGS) entry which is preliminary data.</text>
</comment>
<evidence type="ECO:0000259" key="1">
    <source>
        <dbReference type="Pfam" id="PF01592"/>
    </source>
</evidence>
<dbReference type="Pfam" id="PF01592">
    <property type="entry name" value="NifU_N"/>
    <property type="match status" value="1"/>
</dbReference>
<keyword evidence="3" id="KW-1185">Reference proteome</keyword>
<dbReference type="AlphaFoldDB" id="A0AA41UG10"/>
<reference evidence="2" key="1">
    <citation type="submission" date="2022-03" db="EMBL/GenBank/DDBJ databases">
        <title>Cryobacterium sp. nov. strain ZS14-85, isolated from Antarctic soil.</title>
        <authorList>
            <person name="Li J."/>
            <person name="Niu G."/>
        </authorList>
    </citation>
    <scope>NUCLEOTIDE SEQUENCE</scope>
    <source>
        <strain evidence="2">ZS14-85</strain>
    </source>
</reference>
<name>A0AA41UG10_9MICO</name>
<dbReference type="Gene3D" id="3.90.1010.10">
    <property type="match status" value="1"/>
</dbReference>
<evidence type="ECO:0000313" key="2">
    <source>
        <dbReference type="EMBL" id="MCI4658702.1"/>
    </source>
</evidence>
<dbReference type="CDD" id="cd06664">
    <property type="entry name" value="IscU_like"/>
    <property type="match status" value="1"/>
</dbReference>
<feature type="domain" description="NIF system FeS cluster assembly NifU N-terminal" evidence="1">
    <location>
        <begin position="29"/>
        <end position="158"/>
    </location>
</feature>
<dbReference type="InterPro" id="IPR002871">
    <property type="entry name" value="NIF_FeS_clus_asmbl_NifU_N"/>
</dbReference>
<dbReference type="GO" id="GO:0005506">
    <property type="term" value="F:iron ion binding"/>
    <property type="evidence" value="ECO:0007669"/>
    <property type="project" value="InterPro"/>
</dbReference>
<dbReference type="GO" id="GO:0051536">
    <property type="term" value="F:iron-sulfur cluster binding"/>
    <property type="evidence" value="ECO:0007669"/>
    <property type="project" value="InterPro"/>
</dbReference>
<protein>
    <submittedName>
        <fullName evidence="2">SUF system NifU family Fe-S cluster assembly protein</fullName>
    </submittedName>
</protein>
<dbReference type="Proteomes" id="UP001165341">
    <property type="component" value="Unassembled WGS sequence"/>
</dbReference>
<evidence type="ECO:0000313" key="3">
    <source>
        <dbReference type="Proteomes" id="UP001165341"/>
    </source>
</evidence>
<accession>A0AA41UG10</accession>
<dbReference type="EMBL" id="JALGAR010000003">
    <property type="protein sequence ID" value="MCI4658702.1"/>
    <property type="molecule type" value="Genomic_DNA"/>
</dbReference>
<organism evidence="2 3">
    <name type="scientific">Cryobacterium zhongshanensis</name>
    <dbReference type="NCBI Taxonomy" id="2928153"/>
    <lineage>
        <taxon>Bacteria</taxon>
        <taxon>Bacillati</taxon>
        <taxon>Actinomycetota</taxon>
        <taxon>Actinomycetes</taxon>
        <taxon>Micrococcales</taxon>
        <taxon>Microbacteriaceae</taxon>
        <taxon>Cryobacterium</taxon>
    </lineage>
</organism>
<dbReference type="SUPFAM" id="SSF82649">
    <property type="entry name" value="SufE/NifU"/>
    <property type="match status" value="1"/>
</dbReference>
<dbReference type="NCBIfam" id="TIGR01994">
    <property type="entry name" value="SUF_scaf_2"/>
    <property type="match status" value="1"/>
</dbReference>
<gene>
    <name evidence="2" type="ORF">MQH31_12875</name>
</gene>
<dbReference type="RefSeq" id="WP_243012370.1">
    <property type="nucleotide sequence ID" value="NZ_JALGAR010000003.1"/>
</dbReference>
<proteinExistence type="predicted"/>